<dbReference type="Gene3D" id="3.90.75.20">
    <property type="match status" value="1"/>
</dbReference>
<evidence type="ECO:0000313" key="3">
    <source>
        <dbReference type="EMBL" id="MBD1222766.1"/>
    </source>
</evidence>
<dbReference type="RefSeq" id="WP_189777964.1">
    <property type="nucleotide sequence ID" value="NZ_JACWEZ010000004.1"/>
</dbReference>
<dbReference type="InterPro" id="IPR001387">
    <property type="entry name" value="Cro/C1-type_HTH"/>
</dbReference>
<dbReference type="Pfam" id="PF13392">
    <property type="entry name" value="HNH_3"/>
    <property type="match status" value="1"/>
</dbReference>
<gene>
    <name evidence="3" type="ORF">IC602_09095</name>
</gene>
<accession>A0ABR7VLH8</accession>
<dbReference type="InterPro" id="IPR044925">
    <property type="entry name" value="His-Me_finger_sf"/>
</dbReference>
<dbReference type="Pfam" id="PF13936">
    <property type="entry name" value="HTH_38"/>
    <property type="match status" value="1"/>
</dbReference>
<evidence type="ECO:0000259" key="2">
    <source>
        <dbReference type="Pfam" id="PF13936"/>
    </source>
</evidence>
<dbReference type="GO" id="GO:0004519">
    <property type="term" value="F:endonuclease activity"/>
    <property type="evidence" value="ECO:0007669"/>
    <property type="project" value="UniProtKB-KW"/>
</dbReference>
<protein>
    <submittedName>
        <fullName evidence="3">HNH endonuclease</fullName>
    </submittedName>
</protein>
<comment type="caution">
    <text evidence="3">The sequence shown here is derived from an EMBL/GenBank/DDBJ whole genome shotgun (WGS) entry which is preliminary data.</text>
</comment>
<keyword evidence="3" id="KW-0540">Nuclease</keyword>
<keyword evidence="3" id="KW-0378">Hydrolase</keyword>
<sequence>MEKRKINTLPTLETVKDCYEIHLSEDGYAKVFNNKTGKYLKQTIGKGKDNYVVCSLVTVDGKSKKTYLHRLIGLAFIDGYKEGYFVDHGDNDKENNHISNLEWVSHKENTQRAVKNGCGVGRPKVEKKPKIYRTKLERSVASSVGLTYEDVTRIFKLLDDGYSQSKIARILNVKQPTINQIVNGKRWQEHPSVIEYRCKVAV</sequence>
<keyword evidence="4" id="KW-1185">Reference proteome</keyword>
<dbReference type="InterPro" id="IPR003615">
    <property type="entry name" value="HNH_nuc"/>
</dbReference>
<keyword evidence="3" id="KW-0255">Endonuclease</keyword>
<dbReference type="CDD" id="cd00093">
    <property type="entry name" value="HTH_XRE"/>
    <property type="match status" value="1"/>
</dbReference>
<proteinExistence type="predicted"/>
<dbReference type="SUPFAM" id="SSF54060">
    <property type="entry name" value="His-Me finger endonucleases"/>
    <property type="match status" value="1"/>
</dbReference>
<dbReference type="InterPro" id="IPR025246">
    <property type="entry name" value="IS30-like_HTH"/>
</dbReference>
<evidence type="ECO:0000259" key="1">
    <source>
        <dbReference type="Pfam" id="PF13392"/>
    </source>
</evidence>
<dbReference type="Proteomes" id="UP000621631">
    <property type="component" value="Unassembled WGS sequence"/>
</dbReference>
<feature type="domain" description="Transposase IS30-like HTH" evidence="2">
    <location>
        <begin position="146"/>
        <end position="179"/>
    </location>
</feature>
<organism evidence="3 4">
    <name type="scientific">Virgibacillus halodenitrificans</name>
    <name type="common">Bacillus halodenitrificans</name>
    <dbReference type="NCBI Taxonomy" id="1482"/>
    <lineage>
        <taxon>Bacteria</taxon>
        <taxon>Bacillati</taxon>
        <taxon>Bacillota</taxon>
        <taxon>Bacilli</taxon>
        <taxon>Bacillales</taxon>
        <taxon>Bacillaceae</taxon>
        <taxon>Virgibacillus</taxon>
    </lineage>
</organism>
<reference evidence="3 4" key="1">
    <citation type="submission" date="2020-09" db="EMBL/GenBank/DDBJ databases">
        <title>Draft Genome Sequences of Oil-Oxidizing Bacteria Halomonas titanicae, Marinobacter lutaoensis, and Virgibacillus halodenitrificans Isolated from Highly Saline Environments.</title>
        <authorList>
            <person name="Grouzdev D.S."/>
            <person name="Sokolova D.S."/>
            <person name="Semenova E.M."/>
            <person name="Borzenkov I.A."/>
            <person name="Bidzhieva S.K."/>
            <person name="Poltaraus A.B."/>
            <person name="Nazina T.N."/>
        </authorList>
    </citation>
    <scope>NUCLEOTIDE SEQUENCE [LARGE SCALE GENOMIC DNA]</scope>
    <source>
        <strain evidence="3 4">VKM B-3472D</strain>
    </source>
</reference>
<evidence type="ECO:0000313" key="4">
    <source>
        <dbReference type="Proteomes" id="UP000621631"/>
    </source>
</evidence>
<feature type="domain" description="HNH nuclease" evidence="1">
    <location>
        <begin position="67"/>
        <end position="110"/>
    </location>
</feature>
<name>A0ABR7VLH8_VIRHA</name>
<dbReference type="EMBL" id="JACWEZ010000004">
    <property type="protein sequence ID" value="MBD1222766.1"/>
    <property type="molecule type" value="Genomic_DNA"/>
</dbReference>